<keyword evidence="15" id="KW-1185">Reference proteome</keyword>
<dbReference type="GO" id="GO:0016226">
    <property type="term" value="P:iron-sulfur cluster assembly"/>
    <property type="evidence" value="ECO:0007669"/>
    <property type="project" value="UniProtKB-UniRule"/>
</dbReference>
<keyword evidence="9 10" id="KW-0496">Mitochondrion</keyword>
<evidence type="ECO:0000256" key="5">
    <source>
        <dbReference type="ARBA" id="ARBA00022714"/>
    </source>
</evidence>
<name>S3C0Z9_OPHP1</name>
<evidence type="ECO:0000259" key="12">
    <source>
        <dbReference type="Pfam" id="PF05093"/>
    </source>
</evidence>
<evidence type="ECO:0000256" key="9">
    <source>
        <dbReference type="ARBA" id="ARBA00023128"/>
    </source>
</evidence>
<dbReference type="EMBL" id="KE148156">
    <property type="protein sequence ID" value="EPE05386.1"/>
    <property type="molecule type" value="Genomic_DNA"/>
</dbReference>
<evidence type="ECO:0000259" key="13">
    <source>
        <dbReference type="Pfam" id="PF16803"/>
    </source>
</evidence>
<dbReference type="Proteomes" id="UP000016923">
    <property type="component" value="Unassembled WGS sequence"/>
</dbReference>
<feature type="binding site" evidence="10">
    <location>
        <position position="311"/>
    </location>
    <ligand>
        <name>[4Fe-4S] cluster</name>
        <dbReference type="ChEBI" id="CHEBI:49883"/>
    </ligand>
</feature>
<feature type="binding site" evidence="10">
    <location>
        <position position="248"/>
    </location>
    <ligand>
        <name>[2Fe-2S] cluster</name>
        <dbReference type="ChEBI" id="CHEBI:190135"/>
    </ligand>
</feature>
<dbReference type="AlphaFoldDB" id="S3C0Z9"/>
<dbReference type="OMA" id="DFVMPVT"/>
<comment type="domain">
    <text evidence="10">The twin Cx2C motifs are involved in the recognition by the mitochondrial MIA40-ERV1 disulfide relay system. The formation of 2 disulfide bonds in the Cx2C motifs through dithiol/disulfide exchange reactions effectively traps the protein in the mitochondrial intermembrane space.</text>
</comment>
<feature type="region of interest" description="Fe-S binding site B" evidence="10">
    <location>
        <begin position="300"/>
        <end position="314"/>
    </location>
</feature>
<keyword evidence="6 10" id="KW-0479">Metal-binding</keyword>
<evidence type="ECO:0000313" key="15">
    <source>
        <dbReference type="Proteomes" id="UP000016923"/>
    </source>
</evidence>
<comment type="cofactor">
    <cofactor evidence="1 10">
        <name>[4Fe-4S] cluster</name>
        <dbReference type="ChEBI" id="CHEBI:49883"/>
    </cofactor>
</comment>
<keyword evidence="7 10" id="KW-0408">Iron</keyword>
<feature type="short sequence motif" description="Cx2C motif 2" evidence="10">
    <location>
        <begin position="311"/>
        <end position="314"/>
    </location>
</feature>
<dbReference type="Pfam" id="PF16803">
    <property type="entry name" value="DRE2_N"/>
    <property type="match status" value="1"/>
</dbReference>
<keyword evidence="4 10" id="KW-0963">Cytoplasm</keyword>
<comment type="caution">
    <text evidence="10">Lacks conserved residue(s) required for the propagation of feature annotation.</text>
</comment>
<evidence type="ECO:0000256" key="3">
    <source>
        <dbReference type="ARBA" id="ARBA00022485"/>
    </source>
</evidence>
<feature type="binding site" evidence="10">
    <location>
        <position position="300"/>
    </location>
    <ligand>
        <name>[4Fe-4S] cluster</name>
        <dbReference type="ChEBI" id="CHEBI:49883"/>
    </ligand>
</feature>
<dbReference type="STRING" id="1262450.S3C0Z9"/>
<evidence type="ECO:0000256" key="7">
    <source>
        <dbReference type="ARBA" id="ARBA00023004"/>
    </source>
</evidence>
<feature type="short sequence motif" description="Cx2C motif 1" evidence="10">
    <location>
        <begin position="300"/>
        <end position="303"/>
    </location>
</feature>
<dbReference type="InterPro" id="IPR031838">
    <property type="entry name" value="Dre2_N"/>
</dbReference>
<dbReference type="PANTHER" id="PTHR13273:SF14">
    <property type="entry name" value="ANAMORSIN"/>
    <property type="match status" value="1"/>
</dbReference>
<dbReference type="GO" id="GO:0051537">
    <property type="term" value="F:2 iron, 2 sulfur cluster binding"/>
    <property type="evidence" value="ECO:0007669"/>
    <property type="project" value="UniProtKB-UniRule"/>
</dbReference>
<dbReference type="HOGENOM" id="CLU_067152_1_0_1"/>
<keyword evidence="3 10" id="KW-0004">4Fe-4S</keyword>
<evidence type="ECO:0000256" key="4">
    <source>
        <dbReference type="ARBA" id="ARBA00022490"/>
    </source>
</evidence>
<dbReference type="GO" id="GO:0046872">
    <property type="term" value="F:metal ion binding"/>
    <property type="evidence" value="ECO:0007669"/>
    <property type="project" value="UniProtKB-KW"/>
</dbReference>
<evidence type="ECO:0000256" key="2">
    <source>
        <dbReference type="ARBA" id="ARBA00008169"/>
    </source>
</evidence>
<feature type="binding site" evidence="10">
    <location>
        <position position="234"/>
    </location>
    <ligand>
        <name>[2Fe-2S] cluster</name>
        <dbReference type="ChEBI" id="CHEBI:190135"/>
    </ligand>
</feature>
<comment type="cofactor">
    <cofactor evidence="10">
        <name>[2Fe-2S] cluster</name>
        <dbReference type="ChEBI" id="CHEBI:190135"/>
    </cofactor>
</comment>
<evidence type="ECO:0000256" key="1">
    <source>
        <dbReference type="ARBA" id="ARBA00001966"/>
    </source>
</evidence>
<evidence type="ECO:0000313" key="14">
    <source>
        <dbReference type="EMBL" id="EPE05386.1"/>
    </source>
</evidence>
<feature type="domain" description="Anamorsin C-terminal" evidence="12">
    <location>
        <begin position="230"/>
        <end position="330"/>
    </location>
</feature>
<dbReference type="VEuPathDB" id="FungiDB:F503_02125"/>
<evidence type="ECO:0000256" key="6">
    <source>
        <dbReference type="ARBA" id="ARBA00022723"/>
    </source>
</evidence>
<feature type="compositionally biased region" description="Low complexity" evidence="11">
    <location>
        <begin position="179"/>
        <end position="196"/>
    </location>
</feature>
<dbReference type="Gene3D" id="3.40.50.11000">
    <property type="entry name" value="Fe-S cluster assembly protein Dre2, N-terminal domain"/>
    <property type="match status" value="1"/>
</dbReference>
<feature type="binding site" evidence="10">
    <location>
        <position position="303"/>
    </location>
    <ligand>
        <name>[4Fe-4S] cluster</name>
        <dbReference type="ChEBI" id="CHEBI:49883"/>
    </ligand>
</feature>
<accession>S3C0Z9</accession>
<feature type="domain" description="Fe-S cluster assembly protein Dre2 N-terminal" evidence="13">
    <location>
        <begin position="41"/>
        <end position="172"/>
    </location>
</feature>
<comment type="similarity">
    <text evidence="2 10">Belongs to the anamorsin family.</text>
</comment>
<reference evidence="14 15" key="1">
    <citation type="journal article" date="2013" name="BMC Genomics">
        <title>The genome and transcriptome of the pine saprophyte Ophiostoma piceae, and a comparison with the bark beetle-associated pine pathogen Grosmannia clavigera.</title>
        <authorList>
            <person name="Haridas S."/>
            <person name="Wang Y."/>
            <person name="Lim L."/>
            <person name="Massoumi Alamouti S."/>
            <person name="Jackman S."/>
            <person name="Docking R."/>
            <person name="Robertson G."/>
            <person name="Birol I."/>
            <person name="Bohlmann J."/>
            <person name="Breuil C."/>
        </authorList>
    </citation>
    <scope>NUCLEOTIDE SEQUENCE [LARGE SCALE GENOMIC DNA]</scope>
    <source>
        <strain evidence="14 15">UAMH 11346</strain>
    </source>
</reference>
<dbReference type="GO" id="GO:0005758">
    <property type="term" value="C:mitochondrial intermembrane space"/>
    <property type="evidence" value="ECO:0007669"/>
    <property type="project" value="UniProtKB-SubCell"/>
</dbReference>
<comment type="domain">
    <text evidence="10">The N-terminal domain has structural similarity with S-adenosyl-L-methionine-dependent methyltransferases, but does not bind S-adenosyl-L-methionine. It is required for correct assembly of the 2 Fe-S clusters.</text>
</comment>
<comment type="domain">
    <text evidence="10">The C-terminal domain binds 2 Fe-S clusters but is otherwise mostly in an intrinsically disordered conformation.</text>
</comment>
<dbReference type="InterPro" id="IPR007785">
    <property type="entry name" value="Anamorsin"/>
</dbReference>
<dbReference type="eggNOG" id="KOG4020">
    <property type="taxonomic scope" value="Eukaryota"/>
</dbReference>
<evidence type="ECO:0000256" key="8">
    <source>
        <dbReference type="ARBA" id="ARBA00023014"/>
    </source>
</evidence>
<organism evidence="14 15">
    <name type="scientific">Ophiostoma piceae (strain UAMH 11346)</name>
    <name type="common">Sap stain fungus</name>
    <dbReference type="NCBI Taxonomy" id="1262450"/>
    <lineage>
        <taxon>Eukaryota</taxon>
        <taxon>Fungi</taxon>
        <taxon>Dikarya</taxon>
        <taxon>Ascomycota</taxon>
        <taxon>Pezizomycotina</taxon>
        <taxon>Sordariomycetes</taxon>
        <taxon>Sordariomycetidae</taxon>
        <taxon>Ophiostomatales</taxon>
        <taxon>Ophiostomataceae</taxon>
        <taxon>Ophiostoma</taxon>
    </lineage>
</organism>
<dbReference type="InterPro" id="IPR046408">
    <property type="entry name" value="CIAPIN1"/>
</dbReference>
<keyword evidence="8 10" id="KW-0411">Iron-sulfur</keyword>
<feature type="binding site" evidence="10">
    <location>
        <position position="245"/>
    </location>
    <ligand>
        <name>[2Fe-2S] cluster</name>
        <dbReference type="ChEBI" id="CHEBI:190135"/>
    </ligand>
</feature>
<dbReference type="HAMAP" id="MF_03115">
    <property type="entry name" value="Anamorsin"/>
    <property type="match status" value="1"/>
</dbReference>
<evidence type="ECO:0000256" key="11">
    <source>
        <dbReference type="SAM" id="MobiDB-lite"/>
    </source>
</evidence>
<evidence type="ECO:0000256" key="10">
    <source>
        <dbReference type="HAMAP-Rule" id="MF_03115"/>
    </source>
</evidence>
<protein>
    <submittedName>
        <fullName evidence="14">Fe-s cluster assembly protein dre2</fullName>
    </submittedName>
</protein>
<sequence>MPALQFASIDANDDSVDFSQFKKPVANGIKTAASKAAPSTRTLILAPPSIAAHEEKLHALFTIYDRASSDLQMLDRLAAGFVPLTPNTYDTILVLTDTDGSQRPDALKLLTNRKVYATLVPALKNGGQLKLQDGKPLEGADAREAILAGLVKNTKDAAFEKVEEEEVVVPLRLRKKAAPKPAASTPAPKPATTPAKRSAVVLDLGEYSDGDELVDEDSLMTAEERSRPPQQPPCNVDGQKRRKPCKDCTCGLAERLEEEDRDRRDKADVDLSSTANNVFKFNSDDLNELDFTVQGKTGSCNSCSLGDAFRCSTCPYIGLPAFKPGEEVKILSGLVQL</sequence>
<proteinExistence type="inferred from homology"/>
<dbReference type="PANTHER" id="PTHR13273">
    <property type="entry name" value="ANAMORSIN"/>
    <property type="match status" value="1"/>
</dbReference>
<gene>
    <name evidence="14" type="ORF">F503_02125</name>
</gene>
<feature type="region of interest" description="Disordered" evidence="11">
    <location>
        <begin position="176"/>
        <end position="196"/>
    </location>
</feature>
<dbReference type="GO" id="GO:0009055">
    <property type="term" value="F:electron transfer activity"/>
    <property type="evidence" value="ECO:0007669"/>
    <property type="project" value="UniProtKB-UniRule"/>
</dbReference>
<dbReference type="GO" id="GO:0051539">
    <property type="term" value="F:4 iron, 4 sulfur cluster binding"/>
    <property type="evidence" value="ECO:0007669"/>
    <property type="project" value="UniProtKB-KW"/>
</dbReference>
<feature type="region of interest" description="Disordered" evidence="11">
    <location>
        <begin position="219"/>
        <end position="238"/>
    </location>
</feature>
<comment type="subcellular location">
    <subcellularLocation>
        <location evidence="10">Cytoplasm</location>
    </subcellularLocation>
    <subcellularLocation>
        <location evidence="10">Mitochondrion intermembrane space</location>
    </subcellularLocation>
</comment>
<feature type="region of interest" description="Fe-S binding site A" evidence="10">
    <location>
        <begin position="234"/>
        <end position="250"/>
    </location>
</feature>
<feature type="binding site" evidence="10">
    <location>
        <position position="314"/>
    </location>
    <ligand>
        <name>[4Fe-4S] cluster</name>
        <dbReference type="ChEBI" id="CHEBI:49883"/>
    </ligand>
</feature>
<keyword evidence="5 10" id="KW-0001">2Fe-2S</keyword>
<dbReference type="OrthoDB" id="311633at2759"/>
<dbReference type="Pfam" id="PF05093">
    <property type="entry name" value="CIAPIN1"/>
    <property type="match status" value="1"/>
</dbReference>
<feature type="binding site" evidence="10">
    <location>
        <position position="250"/>
    </location>
    <ligand>
        <name>[2Fe-2S] cluster</name>
        <dbReference type="ChEBI" id="CHEBI:190135"/>
    </ligand>
</feature>